<sequence length="98" mass="11093">MSRTCSVDERIGTLFQRNHTFGFALRIERDGFSALVIGGDQRRRDFLFMDFHLPDVETFLLFRKADNRLIVSSCESMAQIVSDECAFSAAGFSAPHPD</sequence>
<dbReference type="AlphaFoldDB" id="A0A645IB90"/>
<organism evidence="1">
    <name type="scientific">bioreactor metagenome</name>
    <dbReference type="NCBI Taxonomy" id="1076179"/>
    <lineage>
        <taxon>unclassified sequences</taxon>
        <taxon>metagenomes</taxon>
        <taxon>ecological metagenomes</taxon>
    </lineage>
</organism>
<proteinExistence type="predicted"/>
<reference evidence="1" key="1">
    <citation type="submission" date="2019-08" db="EMBL/GenBank/DDBJ databases">
        <authorList>
            <person name="Kucharzyk K."/>
            <person name="Murdoch R.W."/>
            <person name="Higgins S."/>
            <person name="Loffler F."/>
        </authorList>
    </citation>
    <scope>NUCLEOTIDE SEQUENCE</scope>
</reference>
<gene>
    <name evidence="1" type="ORF">SDC9_192248</name>
</gene>
<dbReference type="EMBL" id="VSSQ01103995">
    <property type="protein sequence ID" value="MPN44683.1"/>
    <property type="molecule type" value="Genomic_DNA"/>
</dbReference>
<name>A0A645IB90_9ZZZZ</name>
<protein>
    <submittedName>
        <fullName evidence="1">Uncharacterized protein</fullName>
    </submittedName>
</protein>
<evidence type="ECO:0000313" key="1">
    <source>
        <dbReference type="EMBL" id="MPN44683.1"/>
    </source>
</evidence>
<comment type="caution">
    <text evidence="1">The sequence shown here is derived from an EMBL/GenBank/DDBJ whole genome shotgun (WGS) entry which is preliminary data.</text>
</comment>
<accession>A0A645IB90</accession>